<evidence type="ECO:0000313" key="2">
    <source>
        <dbReference type="Proteomes" id="UP000278792"/>
    </source>
</evidence>
<sequence length="65" mass="7609">MEGIIILRKFIMSQDEFLRLLESLKLLNHQQVTQVSKLIAKQQSPQAEILSEEERHFLQSVMLSN</sequence>
<name>A0A3N3DX53_9VIBR</name>
<dbReference type="Proteomes" id="UP000278792">
    <property type="component" value="Unassembled WGS sequence"/>
</dbReference>
<reference evidence="1 2" key="1">
    <citation type="submission" date="2018-11" db="EMBL/GenBank/DDBJ databases">
        <title>Vibrio ponticus strain CAIM 1751 pathogenic for the snapper Lutjanus guttatus.</title>
        <authorList>
            <person name="Soto-Rodriguez S."/>
            <person name="Lozano-Olvera R."/>
            <person name="Gomez-Gil B."/>
        </authorList>
    </citation>
    <scope>NUCLEOTIDE SEQUENCE [LARGE SCALE GENOMIC DNA]</scope>
    <source>
        <strain evidence="1 2">CAIM 1751</strain>
    </source>
</reference>
<gene>
    <name evidence="1" type="ORF">EGH82_15875</name>
</gene>
<proteinExistence type="predicted"/>
<comment type="caution">
    <text evidence="1">The sequence shown here is derived from an EMBL/GenBank/DDBJ whole genome shotgun (WGS) entry which is preliminary data.</text>
</comment>
<evidence type="ECO:0000313" key="1">
    <source>
        <dbReference type="EMBL" id="ROV58959.1"/>
    </source>
</evidence>
<accession>A0A3N3DX53</accession>
<dbReference type="EMBL" id="RKIK01000056">
    <property type="protein sequence ID" value="ROV58959.1"/>
    <property type="molecule type" value="Genomic_DNA"/>
</dbReference>
<dbReference type="AlphaFoldDB" id="A0A3N3DX53"/>
<protein>
    <submittedName>
        <fullName evidence="1">Uncharacterized protein</fullName>
    </submittedName>
</protein>
<organism evidence="1 2">
    <name type="scientific">Vibrio ponticus</name>
    <dbReference type="NCBI Taxonomy" id="265668"/>
    <lineage>
        <taxon>Bacteria</taxon>
        <taxon>Pseudomonadati</taxon>
        <taxon>Pseudomonadota</taxon>
        <taxon>Gammaproteobacteria</taxon>
        <taxon>Vibrionales</taxon>
        <taxon>Vibrionaceae</taxon>
        <taxon>Vibrio</taxon>
    </lineage>
</organism>